<accession>A0A2N9H288</accession>
<dbReference type="PANTHER" id="PTHR10857:SF120">
    <property type="entry name" value="PROTEIN BONZAI 3"/>
    <property type="match status" value="1"/>
</dbReference>
<dbReference type="InterPro" id="IPR002035">
    <property type="entry name" value="VWF_A"/>
</dbReference>
<dbReference type="PROSITE" id="PS50004">
    <property type="entry name" value="C2"/>
    <property type="match status" value="1"/>
</dbReference>
<dbReference type="InterPro" id="IPR010734">
    <property type="entry name" value="Copine_C"/>
</dbReference>
<dbReference type="GO" id="GO:0071277">
    <property type="term" value="P:cellular response to calcium ion"/>
    <property type="evidence" value="ECO:0007669"/>
    <property type="project" value="TreeGrafter"/>
</dbReference>
<dbReference type="GO" id="GO:0005544">
    <property type="term" value="F:calcium-dependent phospholipid binding"/>
    <property type="evidence" value="ECO:0007669"/>
    <property type="project" value="InterPro"/>
</dbReference>
<dbReference type="GO" id="GO:0005886">
    <property type="term" value="C:plasma membrane"/>
    <property type="evidence" value="ECO:0007669"/>
    <property type="project" value="TreeGrafter"/>
</dbReference>
<dbReference type="SUPFAM" id="SSF49562">
    <property type="entry name" value="C2 domain (Calcium/lipid-binding domain, CaLB)"/>
    <property type="match status" value="2"/>
</dbReference>
<dbReference type="SMART" id="SM00327">
    <property type="entry name" value="VWA"/>
    <property type="match status" value="1"/>
</dbReference>
<dbReference type="PANTHER" id="PTHR10857">
    <property type="entry name" value="COPINE"/>
    <property type="match status" value="1"/>
</dbReference>
<dbReference type="CDD" id="cd04048">
    <property type="entry name" value="C2A_Copine"/>
    <property type="match status" value="1"/>
</dbReference>
<dbReference type="InterPro" id="IPR035892">
    <property type="entry name" value="C2_domain_sf"/>
</dbReference>
<organism evidence="3">
    <name type="scientific">Fagus sylvatica</name>
    <name type="common">Beechnut</name>
    <dbReference type="NCBI Taxonomy" id="28930"/>
    <lineage>
        <taxon>Eukaryota</taxon>
        <taxon>Viridiplantae</taxon>
        <taxon>Streptophyta</taxon>
        <taxon>Embryophyta</taxon>
        <taxon>Tracheophyta</taxon>
        <taxon>Spermatophyta</taxon>
        <taxon>Magnoliopsida</taxon>
        <taxon>eudicotyledons</taxon>
        <taxon>Gunneridae</taxon>
        <taxon>Pentapetalae</taxon>
        <taxon>rosids</taxon>
        <taxon>fabids</taxon>
        <taxon>Fagales</taxon>
        <taxon>Fagaceae</taxon>
        <taxon>Fagus</taxon>
    </lineage>
</organism>
<proteinExistence type="inferred from homology"/>
<dbReference type="SUPFAM" id="SSF53300">
    <property type="entry name" value="vWA-like"/>
    <property type="match status" value="1"/>
</dbReference>
<comment type="similarity">
    <text evidence="1">Belongs to the copine family.</text>
</comment>
<evidence type="ECO:0000259" key="2">
    <source>
        <dbReference type="PROSITE" id="PS50004"/>
    </source>
</evidence>
<dbReference type="Pfam" id="PF00168">
    <property type="entry name" value="C2"/>
    <property type="match status" value="2"/>
</dbReference>
<sequence length="443" mass="49477">MVVVYAKKIDGKLEELGRTEVVLNSLNPAWIEKVTVAFQFEIVQPLVFHVYDVDTKYHNVPVKTLKLKDQEFLGEATCVLSEDPFLRISRIVESGGSVPICKTEVVNNNLNPNLETPMPECTAVWKFTWHMQFGLLQDNPLIIECFDFNSSGNHVLIGKLQKSVADLEKLHKDRSGANLTFPSSHQGHEKVLKGQLFVDQFCEKQQYSFLDYISSGFELNFMVAVDFTASNGNPRSPDSLHYIDPSGRMNSYQRAMMEVGEVIQFYDSDRRFPAWGFGGRTGDGTISHCFNMNGSAGAFEDPLYLVQVINTAAEIAGQSISYNRNKYFVLLIITDGVLTDLQETKDALVRASDLPLSILIVGVGGADFSQMEVLDADNGRRLESSTGRVATRDIVQFVPMREVHSGQITVVQALLEELPGQFLTYMRSRDIKPHPLHVAPTSA</sequence>
<reference evidence="3" key="1">
    <citation type="submission" date="2018-02" db="EMBL/GenBank/DDBJ databases">
        <authorList>
            <person name="Cohen D.B."/>
            <person name="Kent A.D."/>
        </authorList>
    </citation>
    <scope>NUCLEOTIDE SEQUENCE</scope>
</reference>
<gene>
    <name evidence="3" type="ORF">FSB_LOCUS33623</name>
</gene>
<dbReference type="EMBL" id="OIVN01002695">
    <property type="protein sequence ID" value="SPD05741.1"/>
    <property type="molecule type" value="Genomic_DNA"/>
</dbReference>
<dbReference type="InterPro" id="IPR000008">
    <property type="entry name" value="C2_dom"/>
</dbReference>
<dbReference type="Pfam" id="PF07002">
    <property type="entry name" value="Copine"/>
    <property type="match status" value="2"/>
</dbReference>
<dbReference type="Gene3D" id="2.60.40.150">
    <property type="entry name" value="C2 domain"/>
    <property type="match status" value="2"/>
</dbReference>
<dbReference type="AlphaFoldDB" id="A0A2N9H288"/>
<evidence type="ECO:0000313" key="3">
    <source>
        <dbReference type="EMBL" id="SPD05741.1"/>
    </source>
</evidence>
<name>A0A2N9H288_FAGSY</name>
<evidence type="ECO:0000256" key="1">
    <source>
        <dbReference type="ARBA" id="ARBA00009048"/>
    </source>
</evidence>
<dbReference type="InterPro" id="IPR045052">
    <property type="entry name" value="Copine"/>
</dbReference>
<dbReference type="InterPro" id="IPR036465">
    <property type="entry name" value="vWFA_dom_sf"/>
</dbReference>
<feature type="domain" description="C2" evidence="2">
    <location>
        <begin position="1"/>
        <end position="95"/>
    </location>
</feature>
<protein>
    <recommendedName>
        <fullName evidence="2">C2 domain-containing protein</fullName>
    </recommendedName>
</protein>